<reference evidence="1" key="1">
    <citation type="submission" date="2016-07" db="EMBL/GenBank/DDBJ databases">
        <authorList>
            <person name="Kauffman K."/>
            <person name="Arevalo P."/>
            <person name="Polz M.F."/>
        </authorList>
    </citation>
    <scope>NUCLEOTIDE SEQUENCE</scope>
    <source>
        <strain evidence="1">10N.222.46.E12</strain>
    </source>
</reference>
<proteinExistence type="predicted"/>
<dbReference type="AlphaFoldDB" id="A0A7Z1S3T4"/>
<comment type="caution">
    <text evidence="1">The sequence shown here is derived from an EMBL/GenBank/DDBJ whole genome shotgun (WGS) entry which is preliminary data.</text>
</comment>
<evidence type="ECO:0000313" key="1">
    <source>
        <dbReference type="EMBL" id="PMP31564.1"/>
    </source>
</evidence>
<gene>
    <name evidence="1" type="ORF">BCS90_11265</name>
</gene>
<accession>A0A7Z1S3T4</accession>
<reference evidence="1" key="2">
    <citation type="journal article" date="2018" name="Nature">
        <title>A major lineage of non-tailed dsDNA viruses as unrecognized killers of marine bacteria.</title>
        <authorList>
            <person name="Kauffman K.M."/>
            <person name="Hussain F.A."/>
            <person name="Yang J."/>
            <person name="Arevalo P."/>
            <person name="Brown J.M."/>
            <person name="Chang W.K."/>
            <person name="VanInsberghe D."/>
            <person name="Elsherbini J."/>
            <person name="Sharma R.S."/>
            <person name="Cutler M.B."/>
            <person name="Kelly L."/>
            <person name="Polz M.F."/>
        </authorList>
    </citation>
    <scope>NUCLEOTIDE SEQUENCE</scope>
    <source>
        <strain evidence="1">10N.222.46.E12</strain>
    </source>
</reference>
<dbReference type="RefSeq" id="WP_108167912.1">
    <property type="nucleotide sequence ID" value="NZ_CP170591.1"/>
</dbReference>
<organism evidence="1">
    <name type="scientific">Vibrio cyclitrophicus</name>
    <dbReference type="NCBI Taxonomy" id="47951"/>
    <lineage>
        <taxon>Bacteria</taxon>
        <taxon>Pseudomonadati</taxon>
        <taxon>Pseudomonadota</taxon>
        <taxon>Gammaproteobacteria</taxon>
        <taxon>Vibrionales</taxon>
        <taxon>Vibrionaceae</taxon>
        <taxon>Vibrio</taxon>
    </lineage>
</organism>
<sequence>MKEFETIIKSINITPLRDESLEHSWSYESNVAEVNQMLSYNCPDSIFSEMFKVQLSQLLYQRYVVIENEPISVPISSLLQTLRCVEKGTKARGKLNSISDKVGFEVQHVHFGESSFITENWLNHARKTKLGKQPLNIDSMYESLIESRSKPKKTGEWLVYSFQHGVIKFWCLWLHEAGDDKLVETIRQHI</sequence>
<protein>
    <submittedName>
        <fullName evidence="1">Uncharacterized protein</fullName>
    </submittedName>
</protein>
<dbReference type="EMBL" id="MDBS01000017">
    <property type="protein sequence ID" value="PMP31564.1"/>
    <property type="molecule type" value="Genomic_DNA"/>
</dbReference>
<name>A0A7Z1S3T4_9VIBR</name>